<dbReference type="NCBIfam" id="TIGR00492">
    <property type="entry name" value="alr"/>
    <property type="match status" value="1"/>
</dbReference>
<evidence type="ECO:0000256" key="9">
    <source>
        <dbReference type="PIRSR" id="PIRSR600821-52"/>
    </source>
</evidence>
<comment type="caution">
    <text evidence="11">The sequence shown here is derived from an EMBL/GenBank/DDBJ whole genome shotgun (WGS) entry which is preliminary data.</text>
</comment>
<reference evidence="11 12" key="1">
    <citation type="journal article" date="2014" name="Antonie Van Leeuwenhoek">
        <title>Hyphomonas beringensis sp. nov. and Hyphomonas chukchiensis sp. nov., isolated from surface seawater of the Bering Sea and Chukchi Sea.</title>
        <authorList>
            <person name="Li C."/>
            <person name="Lai Q."/>
            <person name="Li G."/>
            <person name="Dong C."/>
            <person name="Wang J."/>
            <person name="Liao Y."/>
            <person name="Shao Z."/>
        </authorList>
    </citation>
    <scope>NUCLEOTIDE SEQUENCE [LARGE SCALE GENOMIC DNA]</scope>
    <source>
        <strain evidence="11 12">SCH89</strain>
    </source>
</reference>
<dbReference type="PROSITE" id="PS00395">
    <property type="entry name" value="ALANINE_RACEMASE"/>
    <property type="match status" value="1"/>
</dbReference>
<dbReference type="GO" id="GO:0030170">
    <property type="term" value="F:pyridoxal phosphate binding"/>
    <property type="evidence" value="ECO:0007669"/>
    <property type="project" value="UniProtKB-UniRule"/>
</dbReference>
<dbReference type="STRING" id="1280953.HOC_06948"/>
<gene>
    <name evidence="11" type="ORF">HOC_06948</name>
</gene>
<dbReference type="Gene3D" id="2.40.37.10">
    <property type="entry name" value="Lyase, Ornithine Decarboxylase, Chain A, domain 1"/>
    <property type="match status" value="1"/>
</dbReference>
<dbReference type="InterPro" id="IPR000821">
    <property type="entry name" value="Ala_racemase"/>
</dbReference>
<dbReference type="InterPro" id="IPR011079">
    <property type="entry name" value="Ala_racemase_C"/>
</dbReference>
<dbReference type="InterPro" id="IPR029066">
    <property type="entry name" value="PLP-binding_barrel"/>
</dbReference>
<dbReference type="Pfam" id="PF01168">
    <property type="entry name" value="Ala_racemase_N"/>
    <property type="match status" value="1"/>
</dbReference>
<dbReference type="HAMAP" id="MF_01201">
    <property type="entry name" value="Ala_racemase"/>
    <property type="match status" value="1"/>
</dbReference>
<dbReference type="Proteomes" id="UP000024942">
    <property type="component" value="Unassembled WGS sequence"/>
</dbReference>
<evidence type="ECO:0000259" key="10">
    <source>
        <dbReference type="SMART" id="SM01005"/>
    </source>
</evidence>
<dbReference type="PRINTS" id="PR00992">
    <property type="entry name" value="ALARACEMASE"/>
</dbReference>
<evidence type="ECO:0000256" key="8">
    <source>
        <dbReference type="PIRSR" id="PIRSR600821-50"/>
    </source>
</evidence>
<comment type="similarity">
    <text evidence="3 7">Belongs to the alanine racemase family.</text>
</comment>
<name>A0A059G8E5_9PROT</name>
<organism evidence="11 12">
    <name type="scientific">Hyphomonas oceanitis SCH89</name>
    <dbReference type="NCBI Taxonomy" id="1280953"/>
    <lineage>
        <taxon>Bacteria</taxon>
        <taxon>Pseudomonadati</taxon>
        <taxon>Pseudomonadota</taxon>
        <taxon>Alphaproteobacteria</taxon>
        <taxon>Hyphomonadales</taxon>
        <taxon>Hyphomonadaceae</taxon>
        <taxon>Hyphomonas</taxon>
    </lineage>
</organism>
<evidence type="ECO:0000256" key="1">
    <source>
        <dbReference type="ARBA" id="ARBA00000316"/>
    </source>
</evidence>
<keyword evidence="5 7" id="KW-0663">Pyridoxal phosphate</keyword>
<dbReference type="SUPFAM" id="SSF51419">
    <property type="entry name" value="PLP-binding barrel"/>
    <property type="match status" value="1"/>
</dbReference>
<dbReference type="CDD" id="cd00430">
    <property type="entry name" value="PLPDE_III_AR"/>
    <property type="match status" value="1"/>
</dbReference>
<evidence type="ECO:0000256" key="2">
    <source>
        <dbReference type="ARBA" id="ARBA00001933"/>
    </source>
</evidence>
<dbReference type="eggNOG" id="COG0787">
    <property type="taxonomic scope" value="Bacteria"/>
</dbReference>
<feature type="binding site" evidence="7 9">
    <location>
        <position position="295"/>
    </location>
    <ligand>
        <name>substrate</name>
    </ligand>
</feature>
<dbReference type="UniPathway" id="UPA00042">
    <property type="reaction ID" value="UER00497"/>
</dbReference>
<dbReference type="GO" id="GO:0008784">
    <property type="term" value="F:alanine racemase activity"/>
    <property type="evidence" value="ECO:0007669"/>
    <property type="project" value="UniProtKB-UniRule"/>
</dbReference>
<dbReference type="PATRIC" id="fig|1280953.3.peg.1407"/>
<dbReference type="SMART" id="SM01005">
    <property type="entry name" value="Ala_racemase_C"/>
    <property type="match status" value="1"/>
</dbReference>
<dbReference type="RefSeq" id="WP_035537031.1">
    <property type="nucleotide sequence ID" value="NZ_ARYL01000008.1"/>
</dbReference>
<dbReference type="Pfam" id="PF00842">
    <property type="entry name" value="Ala_racemase_C"/>
    <property type="match status" value="1"/>
</dbReference>
<evidence type="ECO:0000256" key="7">
    <source>
        <dbReference type="HAMAP-Rule" id="MF_01201"/>
    </source>
</evidence>
<evidence type="ECO:0000256" key="5">
    <source>
        <dbReference type="ARBA" id="ARBA00022898"/>
    </source>
</evidence>
<feature type="domain" description="Alanine racemase C-terminal" evidence="10">
    <location>
        <begin position="226"/>
        <end position="351"/>
    </location>
</feature>
<dbReference type="SUPFAM" id="SSF50621">
    <property type="entry name" value="Alanine racemase C-terminal domain-like"/>
    <property type="match status" value="1"/>
</dbReference>
<feature type="binding site" evidence="7 9">
    <location>
        <position position="129"/>
    </location>
    <ligand>
        <name>substrate</name>
    </ligand>
</feature>
<dbReference type="GO" id="GO:0005829">
    <property type="term" value="C:cytosol"/>
    <property type="evidence" value="ECO:0007669"/>
    <property type="project" value="TreeGrafter"/>
</dbReference>
<dbReference type="EC" id="5.1.1.1" evidence="4 7"/>
<dbReference type="EMBL" id="ARYL01000008">
    <property type="protein sequence ID" value="KDA03122.1"/>
    <property type="molecule type" value="Genomic_DNA"/>
</dbReference>
<comment type="pathway">
    <text evidence="7">Amino-acid biosynthesis; D-alanine biosynthesis; D-alanine from L-alanine: step 1/1.</text>
</comment>
<comment type="catalytic activity">
    <reaction evidence="1 7">
        <text>L-alanine = D-alanine</text>
        <dbReference type="Rhea" id="RHEA:20249"/>
        <dbReference type="ChEBI" id="CHEBI:57416"/>
        <dbReference type="ChEBI" id="CHEBI:57972"/>
        <dbReference type="EC" id="5.1.1.1"/>
    </reaction>
</comment>
<accession>A0A059G8E5</accession>
<dbReference type="InterPro" id="IPR009006">
    <property type="entry name" value="Ala_racemase/Decarboxylase_C"/>
</dbReference>
<dbReference type="AlphaFoldDB" id="A0A059G8E5"/>
<evidence type="ECO:0000313" key="11">
    <source>
        <dbReference type="EMBL" id="KDA03122.1"/>
    </source>
</evidence>
<dbReference type="OrthoDB" id="9813814at2"/>
<protein>
    <recommendedName>
        <fullName evidence="4 7">Alanine racemase</fullName>
        <ecNumber evidence="4 7">5.1.1.1</ecNumber>
    </recommendedName>
</protein>
<keyword evidence="6 7" id="KW-0413">Isomerase</keyword>
<proteinExistence type="inferred from homology"/>
<sequence length="351" mass="36632">MSQLPRATIHLSNIVANWRALDGLHPGATTSAVVKADGYGLGAGPVSRALMRAGCSSFFVAYLEEGLALRKTLGLGPRIFVLNGPTRKEMSAYVTAGLTAVLSSPDHVKAWANAPKGTAALHFDTGMNRLGLKPSLLATALPALHKLQPVLVMSHLACADDKANPMNAAQQKAFSGISDVFPDTPASLCNSDGCYLGKAYGYDLIRPGLALYGGTRPPKGLRINAGLTLDAAIMTVFDAEMGEKVGYGATHTLAQDAVLATVGIGYADGLLRGGANALIAYLDGIACPVLGRISMDLVTIDVSKAQDKAKAGARVEFIGEHAKLEDQAARAGTLGYELLTGLSNRVERVYA</sequence>
<keyword evidence="12" id="KW-1185">Reference proteome</keyword>
<evidence type="ECO:0000256" key="4">
    <source>
        <dbReference type="ARBA" id="ARBA00013089"/>
    </source>
</evidence>
<dbReference type="PANTHER" id="PTHR30511">
    <property type="entry name" value="ALANINE RACEMASE"/>
    <property type="match status" value="1"/>
</dbReference>
<evidence type="ECO:0000313" key="12">
    <source>
        <dbReference type="Proteomes" id="UP000024942"/>
    </source>
</evidence>
<dbReference type="GO" id="GO:0030632">
    <property type="term" value="P:D-alanine biosynthetic process"/>
    <property type="evidence" value="ECO:0007669"/>
    <property type="project" value="UniProtKB-UniRule"/>
</dbReference>
<feature type="modified residue" description="N6-(pyridoxal phosphate)lysine" evidence="7 8">
    <location>
        <position position="35"/>
    </location>
</feature>
<evidence type="ECO:0000256" key="3">
    <source>
        <dbReference type="ARBA" id="ARBA00007880"/>
    </source>
</evidence>
<comment type="cofactor">
    <cofactor evidence="2 7 8">
        <name>pyridoxal 5'-phosphate</name>
        <dbReference type="ChEBI" id="CHEBI:597326"/>
    </cofactor>
</comment>
<dbReference type="InterPro" id="IPR020622">
    <property type="entry name" value="Ala_racemase_pyridoxalP-BS"/>
</dbReference>
<dbReference type="Gene3D" id="3.20.20.10">
    <property type="entry name" value="Alanine racemase"/>
    <property type="match status" value="1"/>
</dbReference>
<evidence type="ECO:0000256" key="6">
    <source>
        <dbReference type="ARBA" id="ARBA00023235"/>
    </source>
</evidence>
<comment type="function">
    <text evidence="7">Catalyzes the interconversion of L-alanine and D-alanine. May also act on other amino acids.</text>
</comment>
<dbReference type="PANTHER" id="PTHR30511:SF0">
    <property type="entry name" value="ALANINE RACEMASE, CATABOLIC-RELATED"/>
    <property type="match status" value="1"/>
</dbReference>
<feature type="active site" description="Proton acceptor; specific for D-alanine" evidence="7">
    <location>
        <position position="35"/>
    </location>
</feature>
<feature type="active site" description="Proton acceptor; specific for L-alanine" evidence="7">
    <location>
        <position position="247"/>
    </location>
</feature>
<dbReference type="InterPro" id="IPR001608">
    <property type="entry name" value="Ala_racemase_N"/>
</dbReference>